<sequence length="108" mass="11927">MTVSKSILLILIGSALVTWIPRVTPFILGKMVKFPAIVTRFLEYLPLSILFALLLETVFNAKTGHLAVPKWDIVIALIPTVITAVWLKDLMKTVVVGIVAMALVRLVM</sequence>
<protein>
    <recommendedName>
        <fullName evidence="4">Branched-chain amino acid transport</fullName>
    </recommendedName>
</protein>
<feature type="transmembrane region" description="Helical" evidence="1">
    <location>
        <begin position="6"/>
        <end position="29"/>
    </location>
</feature>
<dbReference type="RefSeq" id="WP_057767303.1">
    <property type="nucleotide sequence ID" value="NZ_AZDG01000027.1"/>
</dbReference>
<keyword evidence="3" id="KW-1185">Reference proteome</keyword>
<feature type="transmembrane region" description="Helical" evidence="1">
    <location>
        <begin position="73"/>
        <end position="104"/>
    </location>
</feature>
<dbReference type="PATRIC" id="fig|1423811.3.peg.1299"/>
<name>A0A0R1IX23_9LACO</name>
<evidence type="ECO:0000313" key="3">
    <source>
        <dbReference type="Proteomes" id="UP000050929"/>
    </source>
</evidence>
<dbReference type="EMBL" id="AZDG01000027">
    <property type="protein sequence ID" value="KRK63622.1"/>
    <property type="molecule type" value="Genomic_DNA"/>
</dbReference>
<accession>A0A0R1IX23</accession>
<evidence type="ECO:0008006" key="4">
    <source>
        <dbReference type="Google" id="ProtNLM"/>
    </source>
</evidence>
<reference evidence="2 3" key="1">
    <citation type="journal article" date="2015" name="Genome Announc.">
        <title>Expanding the biotechnology potential of lactobacilli through comparative genomics of 213 strains and associated genera.</title>
        <authorList>
            <person name="Sun Z."/>
            <person name="Harris H.M."/>
            <person name="McCann A."/>
            <person name="Guo C."/>
            <person name="Argimon S."/>
            <person name="Zhang W."/>
            <person name="Yang X."/>
            <person name="Jeffery I.B."/>
            <person name="Cooney J.C."/>
            <person name="Kagawa T.F."/>
            <person name="Liu W."/>
            <person name="Song Y."/>
            <person name="Salvetti E."/>
            <person name="Wrobel A."/>
            <person name="Rasinkangas P."/>
            <person name="Parkhill J."/>
            <person name="Rea M.C."/>
            <person name="O'Sullivan O."/>
            <person name="Ritari J."/>
            <person name="Douillard F.P."/>
            <person name="Paul Ross R."/>
            <person name="Yang R."/>
            <person name="Briner A.E."/>
            <person name="Felis G.E."/>
            <person name="de Vos W.M."/>
            <person name="Barrangou R."/>
            <person name="Klaenhammer T.R."/>
            <person name="Caufield P.W."/>
            <person name="Cui Y."/>
            <person name="Zhang H."/>
            <person name="O'Toole P.W."/>
        </authorList>
    </citation>
    <scope>NUCLEOTIDE SEQUENCE [LARGE SCALE GENOMIC DNA]</scope>
    <source>
        <strain evidence="2 3">DSM 20183</strain>
    </source>
</reference>
<dbReference type="STRING" id="1423811.FC72_GL001275"/>
<comment type="caution">
    <text evidence="2">The sequence shown here is derived from an EMBL/GenBank/DDBJ whole genome shotgun (WGS) entry which is preliminary data.</text>
</comment>
<dbReference type="InterPro" id="IPR008407">
    <property type="entry name" value="Brnchd-chn_aa_trnsp_AzlD"/>
</dbReference>
<dbReference type="Pfam" id="PF05437">
    <property type="entry name" value="AzlD"/>
    <property type="match status" value="1"/>
</dbReference>
<dbReference type="Proteomes" id="UP000050929">
    <property type="component" value="Unassembled WGS sequence"/>
</dbReference>
<gene>
    <name evidence="2" type="ORF">FC72_GL001275</name>
</gene>
<proteinExistence type="predicted"/>
<dbReference type="OrthoDB" id="7870017at2"/>
<feature type="transmembrane region" description="Helical" evidence="1">
    <location>
        <begin position="41"/>
        <end position="61"/>
    </location>
</feature>
<dbReference type="AlphaFoldDB" id="A0A0R1IX23"/>
<evidence type="ECO:0000313" key="2">
    <source>
        <dbReference type="EMBL" id="KRK63622.1"/>
    </source>
</evidence>
<keyword evidence="1" id="KW-0472">Membrane</keyword>
<keyword evidence="1" id="KW-0812">Transmembrane</keyword>
<keyword evidence="1" id="KW-1133">Transmembrane helix</keyword>
<evidence type="ECO:0000256" key="1">
    <source>
        <dbReference type="SAM" id="Phobius"/>
    </source>
</evidence>
<organism evidence="2 3">
    <name type="scientific">Companilactobacillus tucceti DSM 20183</name>
    <dbReference type="NCBI Taxonomy" id="1423811"/>
    <lineage>
        <taxon>Bacteria</taxon>
        <taxon>Bacillati</taxon>
        <taxon>Bacillota</taxon>
        <taxon>Bacilli</taxon>
        <taxon>Lactobacillales</taxon>
        <taxon>Lactobacillaceae</taxon>
        <taxon>Companilactobacillus</taxon>
    </lineage>
</organism>